<evidence type="ECO:0000313" key="1">
    <source>
        <dbReference type="EMBL" id="MBW4666423.1"/>
    </source>
</evidence>
<name>A0A951QIR9_9CYAN</name>
<dbReference type="AlphaFoldDB" id="A0A951QIR9"/>
<accession>A0A951QIR9</accession>
<reference evidence="1" key="2">
    <citation type="journal article" date="2022" name="Microbiol. Resour. Announc.">
        <title>Metagenome Sequencing to Explore Phylogenomics of Terrestrial Cyanobacteria.</title>
        <authorList>
            <person name="Ward R.D."/>
            <person name="Stajich J.E."/>
            <person name="Johansen J.R."/>
            <person name="Huntemann M."/>
            <person name="Clum A."/>
            <person name="Foster B."/>
            <person name="Foster B."/>
            <person name="Roux S."/>
            <person name="Palaniappan K."/>
            <person name="Varghese N."/>
            <person name="Mukherjee S."/>
            <person name="Reddy T.B.K."/>
            <person name="Daum C."/>
            <person name="Copeland A."/>
            <person name="Chen I.A."/>
            <person name="Ivanova N.N."/>
            <person name="Kyrpides N.C."/>
            <person name="Shapiro N."/>
            <person name="Eloe-Fadrosh E.A."/>
            <person name="Pietrasiak N."/>
        </authorList>
    </citation>
    <scope>NUCLEOTIDE SEQUENCE</scope>
    <source>
        <strain evidence="1">GSE-NOS-MK-12-04C</strain>
    </source>
</reference>
<dbReference type="Proteomes" id="UP000729701">
    <property type="component" value="Unassembled WGS sequence"/>
</dbReference>
<comment type="caution">
    <text evidence="1">The sequence shown here is derived from an EMBL/GenBank/DDBJ whole genome shotgun (WGS) entry which is preliminary data.</text>
</comment>
<reference evidence="1" key="1">
    <citation type="submission" date="2021-05" db="EMBL/GenBank/DDBJ databases">
        <authorList>
            <person name="Pietrasiak N."/>
            <person name="Ward R."/>
            <person name="Stajich J.E."/>
            <person name="Kurbessoian T."/>
        </authorList>
    </citation>
    <scope>NUCLEOTIDE SEQUENCE</scope>
    <source>
        <strain evidence="1">GSE-NOS-MK-12-04C</strain>
    </source>
</reference>
<dbReference type="EMBL" id="JAHHGZ010000003">
    <property type="protein sequence ID" value="MBW4666423.1"/>
    <property type="molecule type" value="Genomic_DNA"/>
</dbReference>
<protein>
    <submittedName>
        <fullName evidence="1">Uncharacterized protein</fullName>
    </submittedName>
</protein>
<proteinExistence type="predicted"/>
<sequence length="82" mass="9749">MLALNDPDLQEIIERKKTQVFLIKEGEKLETVTSVEKIKLLQYLRHPGFWEEMTPHDRNLVYRELIEVVWCDKGLIEVVPMI</sequence>
<organism evidence="1 2">
    <name type="scientific">Cyanomargarita calcarea GSE-NOS-MK-12-04C</name>
    <dbReference type="NCBI Taxonomy" id="2839659"/>
    <lineage>
        <taxon>Bacteria</taxon>
        <taxon>Bacillati</taxon>
        <taxon>Cyanobacteriota</taxon>
        <taxon>Cyanophyceae</taxon>
        <taxon>Nostocales</taxon>
        <taxon>Cyanomargaritaceae</taxon>
        <taxon>Cyanomargarita</taxon>
    </lineage>
</organism>
<gene>
    <name evidence="1" type="ORF">KME60_02995</name>
</gene>
<evidence type="ECO:0000313" key="2">
    <source>
        <dbReference type="Proteomes" id="UP000729701"/>
    </source>
</evidence>